<reference evidence="2 3" key="1">
    <citation type="journal article" date="2021" name="bioRxiv">
        <title>Chromosome-scale and haplotype-resolved genome assembly of a tetraploid potato cultivar.</title>
        <authorList>
            <person name="Sun H."/>
            <person name="Jiao W.-B."/>
            <person name="Krause K."/>
            <person name="Campoy J.A."/>
            <person name="Goel M."/>
            <person name="Folz-Donahue K."/>
            <person name="Kukat C."/>
            <person name="Huettel B."/>
            <person name="Schneeberger K."/>
        </authorList>
    </citation>
    <scope>NUCLEOTIDE SEQUENCE [LARGE SCALE GENOMIC DNA]</scope>
    <source>
        <strain evidence="2">SolTubOtavaFocal</strain>
        <tissue evidence="2">Leaves</tissue>
    </source>
</reference>
<evidence type="ECO:0000256" key="1">
    <source>
        <dbReference type="SAM" id="MobiDB-lite"/>
    </source>
</evidence>
<comment type="caution">
    <text evidence="2">The sequence shown here is derived from an EMBL/GenBank/DDBJ whole genome shotgun (WGS) entry which is preliminary data.</text>
</comment>
<gene>
    <name evidence="2" type="ORF">KY290_014517</name>
</gene>
<organism evidence="2 3">
    <name type="scientific">Solanum tuberosum</name>
    <name type="common">Potato</name>
    <dbReference type="NCBI Taxonomy" id="4113"/>
    <lineage>
        <taxon>Eukaryota</taxon>
        <taxon>Viridiplantae</taxon>
        <taxon>Streptophyta</taxon>
        <taxon>Embryophyta</taxon>
        <taxon>Tracheophyta</taxon>
        <taxon>Spermatophyta</taxon>
        <taxon>Magnoliopsida</taxon>
        <taxon>eudicotyledons</taxon>
        <taxon>Gunneridae</taxon>
        <taxon>Pentapetalae</taxon>
        <taxon>asterids</taxon>
        <taxon>lamiids</taxon>
        <taxon>Solanales</taxon>
        <taxon>Solanaceae</taxon>
        <taxon>Solanoideae</taxon>
        <taxon>Solaneae</taxon>
        <taxon>Solanum</taxon>
    </lineage>
</organism>
<evidence type="ECO:0000313" key="2">
    <source>
        <dbReference type="EMBL" id="KAH0770536.1"/>
    </source>
</evidence>
<protein>
    <submittedName>
        <fullName evidence="2">Uncharacterized protein</fullName>
    </submittedName>
</protein>
<feature type="region of interest" description="Disordered" evidence="1">
    <location>
        <begin position="1"/>
        <end position="35"/>
    </location>
</feature>
<feature type="region of interest" description="Disordered" evidence="1">
    <location>
        <begin position="49"/>
        <end position="106"/>
    </location>
</feature>
<accession>A0ABQ7VR28</accession>
<feature type="compositionally biased region" description="Polar residues" evidence="1">
    <location>
        <begin position="88"/>
        <end position="98"/>
    </location>
</feature>
<feature type="compositionally biased region" description="Basic and acidic residues" evidence="1">
    <location>
        <begin position="55"/>
        <end position="86"/>
    </location>
</feature>
<name>A0ABQ7VR28_SOLTU</name>
<feature type="compositionally biased region" description="Basic and acidic residues" evidence="1">
    <location>
        <begin position="1"/>
        <end position="17"/>
    </location>
</feature>
<dbReference type="Proteomes" id="UP000826656">
    <property type="component" value="Unassembled WGS sequence"/>
</dbReference>
<sequence>MNMNKREEVDNQRRKENAGWVMEQGNKKGGWKKQPEQVWAKVQVPTKNPFGALMNEEHVSEEVMENTRREEKDRHELSKDRLEKHSGKQCTSQGTQRSDTNRGGKQ</sequence>
<evidence type="ECO:0000313" key="3">
    <source>
        <dbReference type="Proteomes" id="UP000826656"/>
    </source>
</evidence>
<proteinExistence type="predicted"/>
<dbReference type="EMBL" id="JAIVGD010000011">
    <property type="protein sequence ID" value="KAH0770536.1"/>
    <property type="molecule type" value="Genomic_DNA"/>
</dbReference>
<keyword evidence="3" id="KW-1185">Reference proteome</keyword>